<reference evidence="1" key="2">
    <citation type="submission" date="2021-01" db="EMBL/GenBank/DDBJ databases">
        <authorList>
            <person name="Schikora-Tamarit M.A."/>
        </authorList>
    </citation>
    <scope>NUCLEOTIDE SEQUENCE</scope>
    <source>
        <strain evidence="1">NCAIM Y.01608</strain>
    </source>
</reference>
<dbReference type="EMBL" id="JAEUBD010001266">
    <property type="protein sequence ID" value="KAH3663221.1"/>
    <property type="molecule type" value="Genomic_DNA"/>
</dbReference>
<keyword evidence="2" id="KW-1185">Reference proteome</keyword>
<dbReference type="Proteomes" id="UP000788993">
    <property type="component" value="Unassembled WGS sequence"/>
</dbReference>
<organism evidence="1 2">
    <name type="scientific">Ogataea polymorpha</name>
    <dbReference type="NCBI Taxonomy" id="460523"/>
    <lineage>
        <taxon>Eukaryota</taxon>
        <taxon>Fungi</taxon>
        <taxon>Dikarya</taxon>
        <taxon>Ascomycota</taxon>
        <taxon>Saccharomycotina</taxon>
        <taxon>Pichiomycetes</taxon>
        <taxon>Pichiales</taxon>
        <taxon>Pichiaceae</taxon>
        <taxon>Ogataea</taxon>
    </lineage>
</organism>
<proteinExistence type="predicted"/>
<evidence type="ECO:0000313" key="1">
    <source>
        <dbReference type="EMBL" id="KAH3663221.1"/>
    </source>
</evidence>
<reference evidence="1" key="1">
    <citation type="journal article" date="2021" name="Open Biol.">
        <title>Shared evolutionary footprints suggest mitochondrial oxidative damage underlies multiple complex I losses in fungi.</title>
        <authorList>
            <person name="Schikora-Tamarit M.A."/>
            <person name="Marcet-Houben M."/>
            <person name="Nosek J."/>
            <person name="Gabaldon T."/>
        </authorList>
    </citation>
    <scope>NUCLEOTIDE SEQUENCE</scope>
    <source>
        <strain evidence="1">NCAIM Y.01608</strain>
    </source>
</reference>
<accession>A0A9P8P1F6</accession>
<protein>
    <submittedName>
        <fullName evidence="1">Uncharacterized protein</fullName>
    </submittedName>
</protein>
<sequence>MTCPWESKSGIVESLRASSCGYGISSFSARARFCLVCETLITSLNGFSGKLGRESDELLVDLNGSLAKPGFCSESLDKLSYASLKGRNSLVRDAGFSARSFALSLYSR</sequence>
<comment type="caution">
    <text evidence="1">The sequence shown here is derived from an EMBL/GenBank/DDBJ whole genome shotgun (WGS) entry which is preliminary data.</text>
</comment>
<name>A0A9P8P1F6_9ASCO</name>
<evidence type="ECO:0000313" key="2">
    <source>
        <dbReference type="Proteomes" id="UP000788993"/>
    </source>
</evidence>
<gene>
    <name evidence="1" type="ORF">OGATHE_004797</name>
</gene>
<dbReference type="AlphaFoldDB" id="A0A9P8P1F6"/>